<gene>
    <name evidence="7" type="ORF">CLV82_1043</name>
</gene>
<evidence type="ECO:0000256" key="2">
    <source>
        <dbReference type="ARBA" id="ARBA00009694"/>
    </source>
</evidence>
<dbReference type="EMBL" id="SNYI01000001">
    <property type="protein sequence ID" value="TDQ33205.1"/>
    <property type="molecule type" value="Genomic_DNA"/>
</dbReference>
<dbReference type="AlphaFoldDB" id="A0A4R6TPI5"/>
<dbReference type="GO" id="GO:0005886">
    <property type="term" value="C:plasma membrane"/>
    <property type="evidence" value="ECO:0007669"/>
    <property type="project" value="TreeGrafter"/>
</dbReference>
<accession>A0A4R6TPI5</accession>
<evidence type="ECO:0000256" key="3">
    <source>
        <dbReference type="ARBA" id="ARBA00022692"/>
    </source>
</evidence>
<keyword evidence="3 6" id="KW-0812">Transmembrane</keyword>
<evidence type="ECO:0000256" key="5">
    <source>
        <dbReference type="ARBA" id="ARBA00023136"/>
    </source>
</evidence>
<feature type="transmembrane region" description="Helical" evidence="6">
    <location>
        <begin position="103"/>
        <end position="124"/>
    </location>
</feature>
<dbReference type="OrthoDB" id="9802121at2"/>
<dbReference type="RefSeq" id="WP_133643209.1">
    <property type="nucleotide sequence ID" value="NZ_SNYI01000001.1"/>
</dbReference>
<name>A0A4R6TPI5_9FLAO</name>
<evidence type="ECO:0000313" key="7">
    <source>
        <dbReference type="EMBL" id="TDQ33205.1"/>
    </source>
</evidence>
<feature type="transmembrane region" description="Helical" evidence="6">
    <location>
        <begin position="70"/>
        <end position="91"/>
    </location>
</feature>
<feature type="transmembrane region" description="Helical" evidence="6">
    <location>
        <begin position="47"/>
        <end position="63"/>
    </location>
</feature>
<keyword evidence="8" id="KW-1185">Reference proteome</keyword>
<comment type="caution">
    <text evidence="7">The sequence shown here is derived from an EMBL/GenBank/DDBJ whole genome shotgun (WGS) entry which is preliminary data.</text>
</comment>
<evidence type="ECO:0000256" key="4">
    <source>
        <dbReference type="ARBA" id="ARBA00022989"/>
    </source>
</evidence>
<organism evidence="7 8">
    <name type="scientific">Zeaxanthinibacter enoshimensis</name>
    <dbReference type="NCBI Taxonomy" id="392009"/>
    <lineage>
        <taxon>Bacteria</taxon>
        <taxon>Pseudomonadati</taxon>
        <taxon>Bacteroidota</taxon>
        <taxon>Flavobacteriia</taxon>
        <taxon>Flavobacteriales</taxon>
        <taxon>Flavobacteriaceae</taxon>
        <taxon>Zeaxanthinibacter</taxon>
    </lineage>
</organism>
<sequence length="128" mass="13941">MNKTILLTGTGFALLAVILGAFGSHGLRELLDARSLSAYETGVEYQMYHALFLIILGGTDFLGDKHKKAVFYLVTFGILLFSFSLYILAIAKAMNVDLGALGIITPIGGTLLLLGWLLLAIRIFRQYA</sequence>
<reference evidence="7 8" key="1">
    <citation type="submission" date="2019-03" db="EMBL/GenBank/DDBJ databases">
        <title>Genomic Encyclopedia of Archaeal and Bacterial Type Strains, Phase II (KMG-II): from individual species to whole genera.</title>
        <authorList>
            <person name="Goeker M."/>
        </authorList>
    </citation>
    <scope>NUCLEOTIDE SEQUENCE [LARGE SCALE GENOMIC DNA]</scope>
    <source>
        <strain evidence="7 8">DSM 18435</strain>
    </source>
</reference>
<evidence type="ECO:0000256" key="6">
    <source>
        <dbReference type="SAM" id="Phobius"/>
    </source>
</evidence>
<dbReference type="InterPro" id="IPR006696">
    <property type="entry name" value="DUF423"/>
</dbReference>
<protein>
    <submittedName>
        <fullName evidence="7">Uncharacterized membrane protein YgdD (TMEM256/DUF423 family)</fullName>
    </submittedName>
</protein>
<comment type="subcellular location">
    <subcellularLocation>
        <location evidence="1">Membrane</location>
        <topology evidence="1">Multi-pass membrane protein</topology>
    </subcellularLocation>
</comment>
<dbReference type="Proteomes" id="UP000295468">
    <property type="component" value="Unassembled WGS sequence"/>
</dbReference>
<dbReference type="PANTHER" id="PTHR43461">
    <property type="entry name" value="TRANSMEMBRANE PROTEIN 256"/>
    <property type="match status" value="1"/>
</dbReference>
<keyword evidence="5 6" id="KW-0472">Membrane</keyword>
<dbReference type="Pfam" id="PF04241">
    <property type="entry name" value="DUF423"/>
    <property type="match status" value="1"/>
</dbReference>
<dbReference type="PANTHER" id="PTHR43461:SF1">
    <property type="entry name" value="TRANSMEMBRANE PROTEIN 256"/>
    <property type="match status" value="1"/>
</dbReference>
<keyword evidence="4 6" id="KW-1133">Transmembrane helix</keyword>
<comment type="similarity">
    <text evidence="2">Belongs to the UPF0382 family.</text>
</comment>
<evidence type="ECO:0000256" key="1">
    <source>
        <dbReference type="ARBA" id="ARBA00004141"/>
    </source>
</evidence>
<proteinExistence type="inferred from homology"/>
<evidence type="ECO:0000313" key="8">
    <source>
        <dbReference type="Proteomes" id="UP000295468"/>
    </source>
</evidence>